<dbReference type="GO" id="GO:0043041">
    <property type="term" value="P:amino acid activation for nonribosomal peptide biosynthetic process"/>
    <property type="evidence" value="ECO:0007669"/>
    <property type="project" value="TreeGrafter"/>
</dbReference>
<dbReference type="CDD" id="cd05930">
    <property type="entry name" value="A_NRPS"/>
    <property type="match status" value="1"/>
</dbReference>
<feature type="domain" description="AMP-binding enzyme C-terminal" evidence="2">
    <location>
        <begin position="441"/>
        <end position="515"/>
    </location>
</feature>
<reference evidence="4" key="1">
    <citation type="submission" date="2016-11" db="EMBL/GenBank/DDBJ databases">
        <title>Trade-off between light-utilization and light-protection in marine flavobacteria.</title>
        <authorList>
            <person name="Kumagai Y."/>
            <person name="Yoshizawa S."/>
            <person name="Kogure K."/>
        </authorList>
    </citation>
    <scope>NUCLEOTIDE SEQUENCE [LARGE SCALE GENOMIC DNA]</scope>
    <source>
        <strain evidence="4">SG-18</strain>
    </source>
</reference>
<evidence type="ECO:0000259" key="2">
    <source>
        <dbReference type="Pfam" id="PF13193"/>
    </source>
</evidence>
<dbReference type="RefSeq" id="WP_105000944.1">
    <property type="nucleotide sequence ID" value="NZ_MQVX01000001.1"/>
</dbReference>
<dbReference type="GO" id="GO:0044550">
    <property type="term" value="P:secondary metabolite biosynthetic process"/>
    <property type="evidence" value="ECO:0007669"/>
    <property type="project" value="TreeGrafter"/>
</dbReference>
<dbReference type="PANTHER" id="PTHR45527">
    <property type="entry name" value="NONRIBOSOMAL PEPTIDE SYNTHETASE"/>
    <property type="match status" value="1"/>
</dbReference>
<dbReference type="Pfam" id="PF00501">
    <property type="entry name" value="AMP-binding"/>
    <property type="match status" value="1"/>
</dbReference>
<dbReference type="SUPFAM" id="SSF56801">
    <property type="entry name" value="Acetyl-CoA synthetase-like"/>
    <property type="match status" value="1"/>
</dbReference>
<evidence type="ECO:0000313" key="4">
    <source>
        <dbReference type="Proteomes" id="UP000239366"/>
    </source>
</evidence>
<dbReference type="FunFam" id="3.40.50.980:FF:000001">
    <property type="entry name" value="Non-ribosomal peptide synthetase"/>
    <property type="match status" value="1"/>
</dbReference>
<dbReference type="NCBIfam" id="TIGR01733">
    <property type="entry name" value="AA-adenyl-dom"/>
    <property type="match status" value="1"/>
</dbReference>
<dbReference type="InterPro" id="IPR020845">
    <property type="entry name" value="AMP-binding_CS"/>
</dbReference>
<dbReference type="PANTHER" id="PTHR45527:SF1">
    <property type="entry name" value="FATTY ACID SYNTHASE"/>
    <property type="match status" value="1"/>
</dbReference>
<dbReference type="GO" id="GO:0005737">
    <property type="term" value="C:cytoplasm"/>
    <property type="evidence" value="ECO:0007669"/>
    <property type="project" value="TreeGrafter"/>
</dbReference>
<evidence type="ECO:0008006" key="5">
    <source>
        <dbReference type="Google" id="ProtNLM"/>
    </source>
</evidence>
<dbReference type="InterPro" id="IPR042099">
    <property type="entry name" value="ANL_N_sf"/>
</dbReference>
<dbReference type="GO" id="GO:0031177">
    <property type="term" value="F:phosphopantetheine binding"/>
    <property type="evidence" value="ECO:0007669"/>
    <property type="project" value="TreeGrafter"/>
</dbReference>
<dbReference type="EMBL" id="MQVX01000001">
    <property type="protein sequence ID" value="PQJ15294.1"/>
    <property type="molecule type" value="Genomic_DNA"/>
</dbReference>
<keyword evidence="4" id="KW-1185">Reference proteome</keyword>
<evidence type="ECO:0000259" key="1">
    <source>
        <dbReference type="Pfam" id="PF00501"/>
    </source>
</evidence>
<dbReference type="PROSITE" id="PS00455">
    <property type="entry name" value="AMP_BINDING"/>
    <property type="match status" value="1"/>
</dbReference>
<dbReference type="InterPro" id="IPR025110">
    <property type="entry name" value="AMP-bd_C"/>
</dbReference>
<protein>
    <recommendedName>
        <fullName evidence="5">D-alanine--poly(Phosphoribitol) ligase</fullName>
    </recommendedName>
</protein>
<sequence length="535" mass="60366">MNSTLLHLGEIVEQGAKRFPDHTAYSMGEKRLTYTELEKQSGQLAATLLAEGVQKENRIGILAERSLESFVSVYGILRAGGAFVPLDPTSSVERMAQIIEDANIRIVLTTPAQFRKLRSLDRVLPFAIKLIGIGPEKLSEQKNHTSCLSWDELMATETDAPVLKFSASQLAYIMYTSGSTGQPKGIMHTHRSGLAYAERSARLYRPGPEDRYASHAPLHFDICTFAYFTAPFCGVHTVVLSEGETKMPASLAQVLVRDQITFWYAVPLALIQLLQPGIEESLSQVPMKWVLYGGEPFAPKYVRRLMELWPNSTFSNVYGPAEVNQCTYFNFSEPPQGEEPIPLGQVWADADFLLLDPDTGKTEGVQEGELCIHAETAMQGYWRQESRNLSPFFEANSPSGIRKQYYKTGDLVYFNAHGQLVFKGRIDAQIKKRGYRIDLAEIESAALELDGVQDAACFSTLEGENRIIVLTYQRRREEEFKEEELIEQCRRRLPSYAFPDRLVELESFPRTSSGKIIRGQLKDWIEQLNVHKQES</sequence>
<dbReference type="Pfam" id="PF13193">
    <property type="entry name" value="AMP-binding_C"/>
    <property type="match status" value="1"/>
</dbReference>
<organism evidence="3 4">
    <name type="scientific">Aureicoccus marinus</name>
    <dbReference type="NCBI Taxonomy" id="754435"/>
    <lineage>
        <taxon>Bacteria</taxon>
        <taxon>Pseudomonadati</taxon>
        <taxon>Bacteroidota</taxon>
        <taxon>Flavobacteriia</taxon>
        <taxon>Flavobacteriales</taxon>
        <taxon>Flavobacteriaceae</taxon>
        <taxon>Aureicoccus</taxon>
    </lineage>
</organism>
<name>A0A2S7T6J0_9FLAO</name>
<gene>
    <name evidence="3" type="ORF">BST99_05695</name>
</gene>
<dbReference type="InterPro" id="IPR000873">
    <property type="entry name" value="AMP-dep_synth/lig_dom"/>
</dbReference>
<evidence type="ECO:0000313" key="3">
    <source>
        <dbReference type="EMBL" id="PQJ15294.1"/>
    </source>
</evidence>
<dbReference type="OrthoDB" id="4317020at2"/>
<dbReference type="Gene3D" id="3.30.300.30">
    <property type="match status" value="1"/>
</dbReference>
<dbReference type="AlphaFoldDB" id="A0A2S7T6J0"/>
<feature type="domain" description="AMP-dependent synthetase/ligase" evidence="1">
    <location>
        <begin position="13"/>
        <end position="382"/>
    </location>
</feature>
<accession>A0A2S7T6J0</accession>
<proteinExistence type="predicted"/>
<dbReference type="InterPro" id="IPR045851">
    <property type="entry name" value="AMP-bd_C_sf"/>
</dbReference>
<comment type="caution">
    <text evidence="3">The sequence shown here is derived from an EMBL/GenBank/DDBJ whole genome shotgun (WGS) entry which is preliminary data.</text>
</comment>
<dbReference type="InterPro" id="IPR010071">
    <property type="entry name" value="AA_adenyl_dom"/>
</dbReference>
<dbReference type="Proteomes" id="UP000239366">
    <property type="component" value="Unassembled WGS sequence"/>
</dbReference>
<dbReference type="Gene3D" id="3.40.50.12780">
    <property type="entry name" value="N-terminal domain of ligase-like"/>
    <property type="match status" value="1"/>
</dbReference>